<organism evidence="1 2">
    <name type="scientific">Pseudoxanthobacter soli DSM 19599</name>
    <dbReference type="NCBI Taxonomy" id="1123029"/>
    <lineage>
        <taxon>Bacteria</taxon>
        <taxon>Pseudomonadati</taxon>
        <taxon>Pseudomonadota</taxon>
        <taxon>Alphaproteobacteria</taxon>
        <taxon>Hyphomicrobiales</taxon>
        <taxon>Segnochrobactraceae</taxon>
        <taxon>Pseudoxanthobacter</taxon>
    </lineage>
</organism>
<sequence>MEGRFTRRSLKHGKLGAMRAELRSEPNPVQTKPTEACDVTPAHLRSKTRNIAV</sequence>
<keyword evidence="2" id="KW-1185">Reference proteome</keyword>
<reference evidence="1 2" key="1">
    <citation type="submission" date="2016-12" db="EMBL/GenBank/DDBJ databases">
        <authorList>
            <person name="Song W.-J."/>
            <person name="Kurnit D.M."/>
        </authorList>
    </citation>
    <scope>NUCLEOTIDE SEQUENCE [LARGE SCALE GENOMIC DNA]</scope>
    <source>
        <strain evidence="1 2">DSM 19599</strain>
    </source>
</reference>
<protein>
    <submittedName>
        <fullName evidence="1">Uncharacterized protein</fullName>
    </submittedName>
</protein>
<evidence type="ECO:0000313" key="1">
    <source>
        <dbReference type="EMBL" id="SHO67005.1"/>
    </source>
</evidence>
<dbReference type="STRING" id="1123029.SAMN02745172_03667"/>
<dbReference type="EMBL" id="FRXO01000009">
    <property type="protein sequence ID" value="SHO67005.1"/>
    <property type="molecule type" value="Genomic_DNA"/>
</dbReference>
<name>A0A1M7ZQ38_9HYPH</name>
<dbReference type="Proteomes" id="UP000186406">
    <property type="component" value="Unassembled WGS sequence"/>
</dbReference>
<gene>
    <name evidence="1" type="ORF">SAMN02745172_03667</name>
</gene>
<dbReference type="AlphaFoldDB" id="A0A1M7ZQ38"/>
<proteinExistence type="predicted"/>
<evidence type="ECO:0000313" key="2">
    <source>
        <dbReference type="Proteomes" id="UP000186406"/>
    </source>
</evidence>
<accession>A0A1M7ZQ38</accession>